<comment type="caution">
    <text evidence="1">The sequence shown here is derived from an EMBL/GenBank/DDBJ whole genome shotgun (WGS) entry which is preliminary data.</text>
</comment>
<dbReference type="EMBL" id="CAXJRC010000045">
    <property type="protein sequence ID" value="CAL2108635.1"/>
    <property type="molecule type" value="Genomic_DNA"/>
</dbReference>
<organism evidence="1 2">
    <name type="scientific">Tenacibaculum vairaonense</name>
    <dbReference type="NCBI Taxonomy" id="3137860"/>
    <lineage>
        <taxon>Bacteria</taxon>
        <taxon>Pseudomonadati</taxon>
        <taxon>Bacteroidota</taxon>
        <taxon>Flavobacteriia</taxon>
        <taxon>Flavobacteriales</taxon>
        <taxon>Flavobacteriaceae</taxon>
        <taxon>Tenacibaculum</taxon>
    </lineage>
</organism>
<protein>
    <submittedName>
        <fullName evidence="1">Uncharacterized protein</fullName>
    </submittedName>
</protein>
<reference evidence="1 2" key="1">
    <citation type="submission" date="2024-05" db="EMBL/GenBank/DDBJ databases">
        <authorList>
            <person name="Duchaud E."/>
        </authorList>
    </citation>
    <scope>NUCLEOTIDE SEQUENCE [LARGE SCALE GENOMIC DNA]</scope>
    <source>
        <strain evidence="1">Ena-SAMPLE-TAB-13-05-2024-13:56:06:370-140305</strain>
    </source>
</reference>
<evidence type="ECO:0000313" key="2">
    <source>
        <dbReference type="Proteomes" id="UP001497602"/>
    </source>
</evidence>
<accession>A0ABP1FHI6</accession>
<dbReference type="RefSeq" id="WP_348740225.1">
    <property type="nucleotide sequence ID" value="NZ_CAXJRC010000045.1"/>
</dbReference>
<proteinExistence type="predicted"/>
<dbReference type="Proteomes" id="UP001497602">
    <property type="component" value="Unassembled WGS sequence"/>
</dbReference>
<sequence>MGVKVNTSEFTEVFFSEELQKFYFKNNNQQQLPVSCRSFWVCRKQKFQDFKDFIKPLIPINTYITFEGYTQMLDNYLKNIQKANALLIEVKFSLLNSSSC</sequence>
<keyword evidence="2" id="KW-1185">Reference proteome</keyword>
<name>A0ABP1FHI6_9FLAO</name>
<evidence type="ECO:0000313" key="1">
    <source>
        <dbReference type="EMBL" id="CAL2108635.1"/>
    </source>
</evidence>
<gene>
    <name evidence="1" type="ORF">T190115A13A_80210</name>
</gene>